<accession>A0A1Q9CRL0</accession>
<feature type="coiled-coil region" evidence="1">
    <location>
        <begin position="82"/>
        <end position="152"/>
    </location>
</feature>
<evidence type="ECO:0000259" key="3">
    <source>
        <dbReference type="PROSITE" id="PS50879"/>
    </source>
</evidence>
<feature type="region of interest" description="Disordered" evidence="2">
    <location>
        <begin position="1858"/>
        <end position="1922"/>
    </location>
</feature>
<feature type="compositionally biased region" description="Acidic residues" evidence="2">
    <location>
        <begin position="1876"/>
        <end position="1887"/>
    </location>
</feature>
<feature type="region of interest" description="Disordered" evidence="2">
    <location>
        <begin position="1005"/>
        <end position="1061"/>
    </location>
</feature>
<dbReference type="OrthoDB" id="426183at2759"/>
<feature type="region of interest" description="Disordered" evidence="2">
    <location>
        <begin position="1512"/>
        <end position="1569"/>
    </location>
</feature>
<feature type="region of interest" description="Disordered" evidence="2">
    <location>
        <begin position="605"/>
        <end position="662"/>
    </location>
</feature>
<evidence type="ECO:0000256" key="2">
    <source>
        <dbReference type="SAM" id="MobiDB-lite"/>
    </source>
</evidence>
<dbReference type="Pfam" id="PF03372">
    <property type="entry name" value="Exo_endo_phos"/>
    <property type="match status" value="1"/>
</dbReference>
<feature type="compositionally biased region" description="Pro residues" evidence="2">
    <location>
        <begin position="250"/>
        <end position="263"/>
    </location>
</feature>
<organism evidence="4 5">
    <name type="scientific">Symbiodinium microadriaticum</name>
    <name type="common">Dinoflagellate</name>
    <name type="synonym">Zooxanthella microadriatica</name>
    <dbReference type="NCBI Taxonomy" id="2951"/>
    <lineage>
        <taxon>Eukaryota</taxon>
        <taxon>Sar</taxon>
        <taxon>Alveolata</taxon>
        <taxon>Dinophyceae</taxon>
        <taxon>Suessiales</taxon>
        <taxon>Symbiodiniaceae</taxon>
        <taxon>Symbiodinium</taxon>
    </lineage>
</organism>
<keyword evidence="5" id="KW-1185">Reference proteome</keyword>
<sequence>MGGKQWRQWPKTQGGASDRHNWAPDYSRQPPWRLWHGAHSASPKNAARPHYDQVTVPGYKGAGKHAYNDEEETPDFQLRREVQKALSAARKADQKVRKLREERQLREAQWTQFQKEARAAFLAEKTRFQGAMERLEQDIQQTTAQGREASALIQTLVARGPAALPARQPDPAEDEGWEELTKEEEPALEAGFLRDAMLAARHVPVPAGAPVPSDGRMVPPEVAAQVLQAVMASLLAFSASATAPMQAPAGPTPAPTGPEPPMTGPTAPAVPYNSSPKTTAPEVVSNAGTAATASPGTHPRAKRTPVKGAPVRPVHTGTGEAAKLADKLQAKRHAMRPFGVVSKSDETQVAIELDELDLEHMAPAHVGEPTEEAMVEVGSPPLSSQHPSQHGVGLAVLRLWLRCIPGFFRIVLRTASSGWGSLPRPLLKDMLLDVDCWDDNPQYIPREVGKHTWFAMRSHVNRLPAYDGPSFEELCEIAAAAFDNTVQELVFAVPEHDSPLRHFVYQGELMRGVLAAEPCTPSGSRPGALVFFDPRALGLSPFFRVCMPGWLAVPPLAAFLGFKVPTGFSLTAKGVPCREGEVQVYDGCTVSLFLDCGDITFSAPPPGSRTSLSTFGNDEPGGRDNFHADPGRPQRFDREGVPAHDPEHLLGAGPRDEEAEEPAERTPVTATFLVLAPRFQCEAIQLSLRFPTTVEQVLDELADANGADFSLFFDRLQPALPQPDTSFGVVLALPPWSHGRVCVLVDARQLDNRLFAHDLSSPVNKESILMQLHVSGRLGARLFCHHNQELVDDQWYHFNQGDTLFVLPTDVRPGPAVLLADMLQGPYDWVAPCPTYGGPHFPAFCVLSDGAQHVILVDVDSVRSFSDFRRLAATELRYTSDRVLVSSSLPRVTDLDVLGQHCKAILVATEYVVRVQIPPGRLSMLRTIAFVDRRCLLQDFIWVVAERGLLDPDLFLEPYQAEAPEGFSVNLKGAATELRGGRSYLRIPNGTLLTLTYVANEASSSDLSGFSSDDNDPSGSSGDSTDDTRDRVSEHSPTTVDVPGREGLHLARSRSPRPRRPAASQVVKAVFHGLPFERLWFSAFSLPHGQRAALSRDQGHVLLSAAELTQVASDSFGFREQKLLCEPPSSSGALSASLAFLRHDAPRLGAPWRYLPDRDAPFHIADSDAESSAADSSDEPTTLHFTLLTPGFIADRLALRLQLPSTWSEVMDQIQAIREPTAARDFPCLAPAVPQPCPGSGVVLALPAWHDATNRDRPYVCLDVSAIDGRLYTAACPAYVSCRHLLRLADLSGILDVCVHVGGDPTPLLADAFCHVATGDTFVFVPARAVVPTLLTLHQCLSSSREWSPVNTVPPPETDGHYCLVHEAETILFATRFEVPMQYRSQIAACVGLPQRSMRLTPAAPRVCNASLDGYCCRAVIAVDDMSALSAIPVNCILLDARALLLGWRTFSTVAGRISCNTVRVQLQADFDPNMRVSIREVPDEVDFLEVQPGQVLVVIANLREAANLPPVHAAGAQPDSGAPDSSGASGPDTSVHGATATAASPAPGLPHSADGDTAPHDRQSHDPRNLPADEVLYISCSFLVLGQNYLPEHVEVRLPAGIDVEGALRFVAAARAPNTVNLLPCLYSVHPQPKGTHALALACPAWPINCPVVAFDCRAVNGALFALQLTSGVTREGLLRAAQIDLELPVDVYVGSQPWPVPADASLRLFHGDLILIAPARAPAHVVSDLSDMLQTAAGWDPAYDPASDVPGGFPHFSWIISWDSSFLFCIQPDRSRQIRQDLAQRLNVLPRDFELRPAHLELSDFAHRGLPARTVLAACRQSELLPSAGIRSVVCFIALGQVVPVEEGDVLTVVFRPPPGTAAGPAAPPLPPDDPGDDEDPADQDAPDRAGPASASQGTPSLPVVYTADTGGTDLTAPSHGSSTSSCVMWPASLIQLAVLAGIWLVTPDCTGISQARTTALPAASLFLGAWPCLRTLRFSLGLVACAFFLTSYTVEGMQRLDVTLSSHSAYAPAHVDNRAEVLLDSTAWLVSCRAAAALPRPLPTPCRGRVPTLSVPSVPLCDGPPLASVPASAEAHLPSAEPQTLSLRTLLEQALEHPDTQAMFLAATLVETLVEHFSQQPPCCGPSVLPAPAEATDANTHRRPLCLGMLLPVTPFQQECLDLRDSIPPPASQATIDWLDDDMQPLLHDSAVPLSVRTLLVNINKWHDVGQPPMSSLGIFSDGSASGSVADGHPCSWAFTVWATCGEAQFLIGHASAQAAPEGTPYFLGETTQCALTGELLGLCWSLAWIVEFASRFHVPVWHYYDAKSAGEGVFGCCTTPKAADSPYRQLFALATSLRQLAASRVALFHAHVSGHSGSLGNELADQLAKRARRTQDDPWCRCLPEWLSRLSVQRLHPWAWASETSIPDVPTLYAFESEALRLQTAADPPWKPPTAGVRTTLDPSGEVRYTLQIVSFNVLTLLDRKRPAKGQTASDPTSPSKTEVGMRLLGRKALLKDMLSAHSPHIVGLQETRLPESSVQPDAQFHIFNAQADARGHHGCALWLSKTQPYAYKNGKPYYFSAEQVTIVSRSPRHITASLVTPVLKLYLLVLHVPSSFNTDLVVIQQFWHERLAEVERRPEGTDYIVCVDANARLGDVVTRHVGDLAPECEAASGQLFHSFLVRLDAMVPSTFAECHQGPSGTWRAPHGDWHRIDYIAIPATWSAFGLMSRVICEFEVMQLRDDHRPVRLQCLFAKKAPALIYQSVRRHAVRPDKPDNSAAWCRTQLALSAVPRYGWDVDVDVHCERLSEAFCSAGRCATEPSADLPQRPYVPADALGVIRFRRALQHYLRAEKRERDRRLLYIYFAAFCLHHQGETFAPHACNTADQWLWAIDYSEALALALYRWYGLRLRECIAAGRRAYLQGLVTNAAQFSLRQSGDLYRAVRRAFPTAKTARRSAFTPLPALLDSDGEPLRTTAERDECWRKHFSAQEAGIDVTGNEYVEWVQQQRPKLVPAFDLQVVPTLAQTEQVILRLRNGKAAGADGLTAELLKLSAPLSARSFLPVMIKTTMSLREPVSWRGGDLILLAKRAGQAMACDGFRSILIASVAGKVFHRCIRAQLLPLLSESRPDLMAGAVEGIGIEVPALAIRSFQLWQQGLRKPWAVLFFDLQSAYYRVLRQLVVKHTGTDAALLDLLHKLDLPPAAVHELYSKLGSLAALPALNAGEHLQAVISDLLSGTWFRLDKRALLTITARGTRPGDPLADCLFALTLSAYLQSAVARLKAHDLLPALGTSGTRPDWAHAEADHAIGAPSWADDYALPQTGRDAADLLQRVVDSTRLLVTHARSLGMVIKFGNDKTAALVSSIVVRYRNFELLPDTGFVPQICPC</sequence>
<feature type="compositionally biased region" description="Basic residues" evidence="2">
    <location>
        <begin position="1051"/>
        <end position="1060"/>
    </location>
</feature>
<dbReference type="SUPFAM" id="SSF56219">
    <property type="entry name" value="DNase I-like"/>
    <property type="match status" value="1"/>
</dbReference>
<feature type="domain" description="RNase H type-1" evidence="3">
    <location>
        <begin position="2216"/>
        <end position="2377"/>
    </location>
</feature>
<dbReference type="InterPro" id="IPR002156">
    <property type="entry name" value="RNaseH_domain"/>
</dbReference>
<feature type="region of interest" description="Disordered" evidence="2">
    <location>
        <begin position="1"/>
        <end position="74"/>
    </location>
</feature>
<dbReference type="PROSITE" id="PS50879">
    <property type="entry name" value="RNASE_H_1"/>
    <property type="match status" value="1"/>
</dbReference>
<dbReference type="Gene3D" id="3.30.420.10">
    <property type="entry name" value="Ribonuclease H-like superfamily/Ribonuclease H"/>
    <property type="match status" value="1"/>
</dbReference>
<evidence type="ECO:0000313" key="4">
    <source>
        <dbReference type="EMBL" id="OLP85559.1"/>
    </source>
</evidence>
<evidence type="ECO:0000256" key="1">
    <source>
        <dbReference type="SAM" id="Coils"/>
    </source>
</evidence>
<dbReference type="InterPro" id="IPR005135">
    <property type="entry name" value="Endo/exonuclease/phosphatase"/>
</dbReference>
<feature type="compositionally biased region" description="Polar residues" evidence="2">
    <location>
        <begin position="286"/>
        <end position="295"/>
    </location>
</feature>
<feature type="compositionally biased region" description="Low complexity" evidence="2">
    <location>
        <begin position="1005"/>
        <end position="1023"/>
    </location>
</feature>
<feature type="compositionally biased region" description="Basic and acidic residues" evidence="2">
    <location>
        <begin position="620"/>
        <end position="648"/>
    </location>
</feature>
<dbReference type="Proteomes" id="UP000186817">
    <property type="component" value="Unassembled WGS sequence"/>
</dbReference>
<reference evidence="4 5" key="1">
    <citation type="submission" date="2016-02" db="EMBL/GenBank/DDBJ databases">
        <title>Genome analysis of coral dinoflagellate symbionts highlights evolutionary adaptations to a symbiotic lifestyle.</title>
        <authorList>
            <person name="Aranda M."/>
            <person name="Li Y."/>
            <person name="Liew Y.J."/>
            <person name="Baumgarten S."/>
            <person name="Simakov O."/>
            <person name="Wilson M."/>
            <person name="Piel J."/>
            <person name="Ashoor H."/>
            <person name="Bougouffa S."/>
            <person name="Bajic V.B."/>
            <person name="Ryu T."/>
            <person name="Ravasi T."/>
            <person name="Bayer T."/>
            <person name="Micklem G."/>
            <person name="Kim H."/>
            <person name="Bhak J."/>
            <person name="Lajeunesse T.C."/>
            <person name="Voolstra C.R."/>
        </authorList>
    </citation>
    <scope>NUCLEOTIDE SEQUENCE [LARGE SCALE GENOMIC DNA]</scope>
    <source>
        <strain evidence="4 5">CCMP2467</strain>
    </source>
</reference>
<dbReference type="InterPro" id="IPR012337">
    <property type="entry name" value="RNaseH-like_sf"/>
</dbReference>
<feature type="region of interest" description="Disordered" evidence="2">
    <location>
        <begin position="244"/>
        <end position="316"/>
    </location>
</feature>
<name>A0A1Q9CRL0_SYMMI</name>
<feature type="compositionally biased region" description="Basic and acidic residues" evidence="2">
    <location>
        <begin position="1554"/>
        <end position="1569"/>
    </location>
</feature>
<dbReference type="GO" id="GO:0004523">
    <property type="term" value="F:RNA-DNA hybrid ribonuclease activity"/>
    <property type="evidence" value="ECO:0007669"/>
    <property type="project" value="InterPro"/>
</dbReference>
<keyword evidence="1" id="KW-0175">Coiled coil</keyword>
<dbReference type="InterPro" id="IPR036691">
    <property type="entry name" value="Endo/exonu/phosph_ase_sf"/>
</dbReference>
<dbReference type="PANTHER" id="PTHR19446">
    <property type="entry name" value="REVERSE TRANSCRIPTASES"/>
    <property type="match status" value="1"/>
</dbReference>
<dbReference type="GO" id="GO:0003676">
    <property type="term" value="F:nucleic acid binding"/>
    <property type="evidence" value="ECO:0007669"/>
    <property type="project" value="InterPro"/>
</dbReference>
<comment type="caution">
    <text evidence="4">The sequence shown here is derived from an EMBL/GenBank/DDBJ whole genome shotgun (WGS) entry which is preliminary data.</text>
</comment>
<feature type="compositionally biased region" description="Pro residues" evidence="2">
    <location>
        <begin position="1858"/>
        <end position="1875"/>
    </location>
</feature>
<proteinExistence type="predicted"/>
<feature type="compositionally biased region" description="Low complexity" evidence="2">
    <location>
        <begin position="1519"/>
        <end position="1547"/>
    </location>
</feature>
<protein>
    <recommendedName>
        <fullName evidence="3">RNase H type-1 domain-containing protein</fullName>
    </recommendedName>
</protein>
<gene>
    <name evidence="4" type="ORF">AK812_SmicGene33427</name>
</gene>
<dbReference type="InterPro" id="IPR036397">
    <property type="entry name" value="RNaseH_sf"/>
</dbReference>
<dbReference type="EMBL" id="LSRX01000969">
    <property type="protein sequence ID" value="OLP85559.1"/>
    <property type="molecule type" value="Genomic_DNA"/>
</dbReference>
<dbReference type="Gene3D" id="3.60.10.10">
    <property type="entry name" value="Endonuclease/exonuclease/phosphatase"/>
    <property type="match status" value="1"/>
</dbReference>
<dbReference type="SUPFAM" id="SSF53098">
    <property type="entry name" value="Ribonuclease H-like"/>
    <property type="match status" value="1"/>
</dbReference>
<evidence type="ECO:0000313" key="5">
    <source>
        <dbReference type="Proteomes" id="UP000186817"/>
    </source>
</evidence>